<reference evidence="2" key="1">
    <citation type="submission" date="2017-05" db="EMBL/GenBank/DDBJ databases">
        <authorList>
            <person name="Rodrigo-Torres L."/>
            <person name="Arahal R. D."/>
            <person name="Lucena T."/>
        </authorList>
    </citation>
    <scope>NUCLEOTIDE SEQUENCE [LARGE SCALE GENOMIC DNA]</scope>
    <source>
        <strain evidence="2">CECT 8621</strain>
    </source>
</reference>
<name>A0A238JUX4_9RHOB</name>
<evidence type="ECO:0000313" key="1">
    <source>
        <dbReference type="EMBL" id="SMX34395.1"/>
    </source>
</evidence>
<sequence length="78" mass="8976">MNTAFMLMSMYNARVMIPSEQVARDWFDLTKAKFHEKIRSGEIQLPLMSMEDSQKSPRGVHILDLASYIDQRRGAASK</sequence>
<dbReference type="GO" id="GO:0006355">
    <property type="term" value="P:regulation of DNA-templated transcription"/>
    <property type="evidence" value="ECO:0007669"/>
    <property type="project" value="InterPro"/>
</dbReference>
<keyword evidence="2" id="KW-1185">Reference proteome</keyword>
<dbReference type="EMBL" id="FXYE01000001">
    <property type="protein sequence ID" value="SMX34395.1"/>
    <property type="molecule type" value="Genomic_DNA"/>
</dbReference>
<evidence type="ECO:0000313" key="2">
    <source>
        <dbReference type="Proteomes" id="UP000202922"/>
    </source>
</evidence>
<dbReference type="InterPro" id="IPR020518">
    <property type="entry name" value="Tscrpt_reg_PrtN"/>
</dbReference>
<dbReference type="Pfam" id="PF11112">
    <property type="entry name" value="PyocinActivator"/>
    <property type="match status" value="1"/>
</dbReference>
<dbReference type="RefSeq" id="WP_093966423.1">
    <property type="nucleotide sequence ID" value="NZ_FXYE01000001.1"/>
</dbReference>
<organism evidence="1 2">
    <name type="scientific">Actibacterium lipolyticum</name>
    <dbReference type="NCBI Taxonomy" id="1524263"/>
    <lineage>
        <taxon>Bacteria</taxon>
        <taxon>Pseudomonadati</taxon>
        <taxon>Pseudomonadota</taxon>
        <taxon>Alphaproteobacteria</taxon>
        <taxon>Rhodobacterales</taxon>
        <taxon>Roseobacteraceae</taxon>
        <taxon>Actibacterium</taxon>
    </lineage>
</organism>
<dbReference type="Proteomes" id="UP000202922">
    <property type="component" value="Unassembled WGS sequence"/>
</dbReference>
<protein>
    <submittedName>
        <fullName evidence="1">Pyocin activator protein PrtN</fullName>
    </submittedName>
</protein>
<accession>A0A238JUX4</accession>
<dbReference type="OrthoDB" id="982642at2"/>
<dbReference type="AlphaFoldDB" id="A0A238JUX4"/>
<proteinExistence type="predicted"/>
<gene>
    <name evidence="1" type="ORF">COL8621_01288</name>
</gene>